<dbReference type="InterPro" id="IPR011009">
    <property type="entry name" value="Kinase-like_dom_sf"/>
</dbReference>
<dbReference type="Pfam" id="PF07714">
    <property type="entry name" value="PK_Tyr_Ser-Thr"/>
    <property type="match status" value="1"/>
</dbReference>
<dbReference type="InterPro" id="IPR001245">
    <property type="entry name" value="Ser-Thr/Tyr_kinase_cat_dom"/>
</dbReference>
<evidence type="ECO:0000256" key="2">
    <source>
        <dbReference type="ARBA" id="ARBA00011534"/>
    </source>
</evidence>
<evidence type="ECO:0000256" key="5">
    <source>
        <dbReference type="ARBA" id="ARBA00019973"/>
    </source>
</evidence>
<evidence type="ECO:0000256" key="7">
    <source>
        <dbReference type="ARBA" id="ARBA00033194"/>
    </source>
</evidence>
<dbReference type="SUPFAM" id="SSF56112">
    <property type="entry name" value="Protein kinase-like (PK-like)"/>
    <property type="match status" value="1"/>
</dbReference>
<proteinExistence type="predicted"/>
<keyword evidence="12" id="KW-1185">Reference proteome</keyword>
<comment type="caution">
    <text evidence="11">The sequence shown here is derived from an EMBL/GenBank/DDBJ whole genome shotgun (WGS) entry which is preliminary data.</text>
</comment>
<sequence length="1018" mass="112724">MIVDGLETDDPWLLGIGGSGNVTLHDDSTVMKGYISYQDGIQRGFREGYQTDEELKKRNAREREVYERLSTNEELKILKYHGSVELEPGHFGIHLELAKNRDLRKYIRRNRPEDHPFEQRLGWAIDMADTLEGIHSMGVIHCDFSCRNVLVTEALSLRVADFDGSKLDEKAPMSCEEPWYAIPMRGRKWDDIPLMKRELFALGCGIYEVMAWQKPCGDLDMNEVEKAYERGELPDISDVPCADVIRKCWNEEFESAEDVAGRKSQTIVFLFSYALLNVALNITLGNSRRYWTASLNLSHWAKAGRTGHLTKAYNERRNEQDAEQCAAMITLSGSILTIQEERVMTKIKTKNKKRGDSSSKKLATHGISNANLLVSECRIGITTSIKALPESEGPSLGVRNSSDSTMRFGRIACWPRDTWIPEIVSVALSLAAWAVNMALLGAFNGQPVFEWHKATLNTLVSVFSTLSRVLLLFAVSSALGQWKYIAFAQQQRKLIEFQHFDQASRGAHGSLMLLWSTGLRSLAGLGALIMVVSLAIDPFTQSIMSFSTRQTSEMPSSISRALRYSKGTQLVDLEDRVGSIYDGIKGITSIPDFSMQLSILAGFSGQRSAVHTSVFFTCASNTCEWEPFESLGVCSKCNNVNSSLEVTSLYHSSYITLYDMTTRRQNPRRSFAGQIVQVRLPNGLFMDGWPARTADAAPEQVAMVSSGTTDPNATISFKDFDTLLYAMSFIKAPPDVDVTEDFPDVPLEATECALYYCVNEYSPSAHNGTLHEPVREVSREQTPGSWRAVNQSLAPNYHPTSLAQTINFPRTDLELVGSYNISQAAINGLGTYMSSLTQERFSPIANANLTDVTGFYSASPSGDRFQFAPDVMKPLYDAYTLDSTFSWLAHSMSSNMRVNADAGTMTFGQTGITAYLVHWPRIALPLLECVGACVFLAITIAKSRSLKVALWKSSSLAMLACGANVPAAFGAARSLSDMEVAAEKMAIPLMAFDGEELATLRKTNTSQSELLPSTKMDG</sequence>
<comment type="catalytic activity">
    <reaction evidence="8">
        <text>L-threonyl-[protein] + ATP = O-phospho-L-threonyl-[protein] + ADP + H(+)</text>
        <dbReference type="Rhea" id="RHEA:46608"/>
        <dbReference type="Rhea" id="RHEA-COMP:11060"/>
        <dbReference type="Rhea" id="RHEA-COMP:11605"/>
        <dbReference type="ChEBI" id="CHEBI:15378"/>
        <dbReference type="ChEBI" id="CHEBI:30013"/>
        <dbReference type="ChEBI" id="CHEBI:30616"/>
        <dbReference type="ChEBI" id="CHEBI:61977"/>
        <dbReference type="ChEBI" id="CHEBI:456216"/>
        <dbReference type="EC" id="2.7.11.1"/>
    </reaction>
</comment>
<comment type="catalytic activity">
    <reaction evidence="9">
        <text>L-seryl-[protein] + ATP = O-phospho-L-seryl-[protein] + ADP + H(+)</text>
        <dbReference type="Rhea" id="RHEA:17989"/>
        <dbReference type="Rhea" id="RHEA-COMP:9863"/>
        <dbReference type="Rhea" id="RHEA-COMP:11604"/>
        <dbReference type="ChEBI" id="CHEBI:15378"/>
        <dbReference type="ChEBI" id="CHEBI:29999"/>
        <dbReference type="ChEBI" id="CHEBI:30616"/>
        <dbReference type="ChEBI" id="CHEBI:83421"/>
        <dbReference type="ChEBI" id="CHEBI:456216"/>
        <dbReference type="EC" id="2.7.11.1"/>
    </reaction>
</comment>
<evidence type="ECO:0000256" key="4">
    <source>
        <dbReference type="ARBA" id="ARBA00013948"/>
    </source>
</evidence>
<dbReference type="Gene3D" id="1.10.510.10">
    <property type="entry name" value="Transferase(Phosphotransferase) domain 1"/>
    <property type="match status" value="1"/>
</dbReference>
<feature type="domain" description="Protein kinase" evidence="10">
    <location>
        <begin position="8"/>
        <end position="276"/>
    </location>
</feature>
<name>A0ABR1L8X2_9PEZI</name>
<evidence type="ECO:0000256" key="9">
    <source>
        <dbReference type="ARBA" id="ARBA00048679"/>
    </source>
</evidence>
<dbReference type="PANTHER" id="PTHR35394">
    <property type="entry name" value="DUF3176 DOMAIN-CONTAINING PROTEIN"/>
    <property type="match status" value="1"/>
</dbReference>
<evidence type="ECO:0000313" key="12">
    <source>
        <dbReference type="Proteomes" id="UP001360953"/>
    </source>
</evidence>
<evidence type="ECO:0000313" key="11">
    <source>
        <dbReference type="EMBL" id="KAK7531687.1"/>
    </source>
</evidence>
<dbReference type="GeneID" id="92036301"/>
<comment type="function">
    <text evidence="1">Component of the EKC/KEOPS complex that is required for the formation of a threonylcarbamoyl group on adenosine at position 37 (t(6)A37) in tRNAs that read codons beginning with adenine. The complex is probably involved in the transfer of the threonylcarbamoyl moiety of threonylcarbamoyl-AMP (TC-AMP) to the N6 group of A37. BUD32 has ATPase activity in the context of the EKC/KEOPS complex and likely plays a supporting role to the catalytic subunit KAE1. The EKC/KEOPS complex also promotes both telomere uncapping and telomere elongation. The complex is required for efficient recruitment of transcriptional coactivators.</text>
</comment>
<dbReference type="RefSeq" id="XP_066651511.1">
    <property type="nucleotide sequence ID" value="XM_066803395.1"/>
</dbReference>
<evidence type="ECO:0000256" key="3">
    <source>
        <dbReference type="ARBA" id="ARBA00012513"/>
    </source>
</evidence>
<evidence type="ECO:0000256" key="1">
    <source>
        <dbReference type="ARBA" id="ARBA00003747"/>
    </source>
</evidence>
<dbReference type="PANTHER" id="PTHR35394:SF5">
    <property type="entry name" value="DUF3176 DOMAIN-CONTAINING PROTEIN"/>
    <property type="match status" value="1"/>
</dbReference>
<dbReference type="InterPro" id="IPR000719">
    <property type="entry name" value="Prot_kinase_dom"/>
</dbReference>
<dbReference type="Pfam" id="PF11374">
    <property type="entry name" value="DUF3176"/>
    <property type="match status" value="1"/>
</dbReference>
<dbReference type="InterPro" id="IPR021514">
    <property type="entry name" value="DUF3176"/>
</dbReference>
<protein>
    <recommendedName>
        <fullName evidence="5">EKC/KEOPS complex subunit BUD32</fullName>
        <ecNumber evidence="3">2.7.11.1</ecNumber>
    </recommendedName>
    <alternativeName>
        <fullName evidence="6 7">Atypical Serine/threonine protein kinase BUD32</fullName>
    </alternativeName>
    <alternativeName>
        <fullName evidence="4">EKC/KEOPS complex subunit bud32</fullName>
    </alternativeName>
</protein>
<evidence type="ECO:0000259" key="10">
    <source>
        <dbReference type="PROSITE" id="PS50011"/>
    </source>
</evidence>
<dbReference type="Proteomes" id="UP001360953">
    <property type="component" value="Unassembled WGS sequence"/>
</dbReference>
<gene>
    <name evidence="11" type="ORF">J3D65DRAFT_671450</name>
</gene>
<dbReference type="EC" id="2.7.11.1" evidence="3"/>
<organism evidence="11 12">
    <name type="scientific">Phyllosticta citribraziliensis</name>
    <dbReference type="NCBI Taxonomy" id="989973"/>
    <lineage>
        <taxon>Eukaryota</taxon>
        <taxon>Fungi</taxon>
        <taxon>Dikarya</taxon>
        <taxon>Ascomycota</taxon>
        <taxon>Pezizomycotina</taxon>
        <taxon>Dothideomycetes</taxon>
        <taxon>Dothideomycetes incertae sedis</taxon>
        <taxon>Botryosphaeriales</taxon>
        <taxon>Phyllostictaceae</taxon>
        <taxon>Phyllosticta</taxon>
    </lineage>
</organism>
<dbReference type="PROSITE" id="PS50011">
    <property type="entry name" value="PROTEIN_KINASE_DOM"/>
    <property type="match status" value="1"/>
</dbReference>
<dbReference type="EMBL" id="JBBPEH010000012">
    <property type="protein sequence ID" value="KAK7531687.1"/>
    <property type="molecule type" value="Genomic_DNA"/>
</dbReference>
<accession>A0ABR1L8X2</accession>
<comment type="subunit">
    <text evidence="2">Component of the EKC/KEOPS complex composed of at least BUD32, CGI121, GON7, KAE1 and PCC1; the whole complex dimerizes.</text>
</comment>
<dbReference type="InterPro" id="IPR008266">
    <property type="entry name" value="Tyr_kinase_AS"/>
</dbReference>
<reference evidence="11 12" key="1">
    <citation type="submission" date="2024-04" db="EMBL/GenBank/DDBJ databases">
        <title>Phyllosticta paracitricarpa is synonymous to the EU quarantine fungus P. citricarpa based on phylogenomic analyses.</title>
        <authorList>
            <consortium name="Lawrence Berkeley National Laboratory"/>
            <person name="Van ingen-buijs V.A."/>
            <person name="Van westerhoven A.C."/>
            <person name="Haridas S."/>
            <person name="Skiadas P."/>
            <person name="Martin F."/>
            <person name="Groenewald J.Z."/>
            <person name="Crous P.W."/>
            <person name="Seidl M.F."/>
        </authorList>
    </citation>
    <scope>NUCLEOTIDE SEQUENCE [LARGE SCALE GENOMIC DNA]</scope>
    <source>
        <strain evidence="11 12">CPC 17464</strain>
    </source>
</reference>
<evidence type="ECO:0000256" key="6">
    <source>
        <dbReference type="ARBA" id="ARBA00030980"/>
    </source>
</evidence>
<evidence type="ECO:0000256" key="8">
    <source>
        <dbReference type="ARBA" id="ARBA00047899"/>
    </source>
</evidence>
<dbReference type="PROSITE" id="PS00109">
    <property type="entry name" value="PROTEIN_KINASE_TYR"/>
    <property type="match status" value="1"/>
</dbReference>